<gene>
    <name evidence="2" type="ORF">NCTC10166_00195</name>
</gene>
<proteinExistence type="predicted"/>
<protein>
    <submittedName>
        <fullName evidence="2">Uncharacterized protein</fullName>
    </submittedName>
</protein>
<dbReference type="Proteomes" id="UP000289440">
    <property type="component" value="Chromosome"/>
</dbReference>
<dbReference type="AlphaFoldDB" id="A0A449A4T0"/>
<organism evidence="2 3">
    <name type="scientific">Mesomycoplasma neurolyticum</name>
    <dbReference type="NCBI Taxonomy" id="2120"/>
    <lineage>
        <taxon>Bacteria</taxon>
        <taxon>Bacillati</taxon>
        <taxon>Mycoplasmatota</taxon>
        <taxon>Mycoplasmoidales</taxon>
        <taxon>Metamycoplasmataceae</taxon>
        <taxon>Mesomycoplasma</taxon>
    </lineage>
</organism>
<evidence type="ECO:0000256" key="1">
    <source>
        <dbReference type="SAM" id="Phobius"/>
    </source>
</evidence>
<dbReference type="EMBL" id="LR214951">
    <property type="protein sequence ID" value="VEU59236.1"/>
    <property type="molecule type" value="Genomic_DNA"/>
</dbReference>
<name>A0A449A4T0_9BACT</name>
<reference evidence="2 3" key="1">
    <citation type="submission" date="2019-01" db="EMBL/GenBank/DDBJ databases">
        <authorList>
            <consortium name="Pathogen Informatics"/>
        </authorList>
    </citation>
    <scope>NUCLEOTIDE SEQUENCE [LARGE SCALE GENOMIC DNA]</scope>
    <source>
        <strain evidence="2 3">NCTC10166</strain>
    </source>
</reference>
<feature type="transmembrane region" description="Helical" evidence="1">
    <location>
        <begin position="35"/>
        <end position="54"/>
    </location>
</feature>
<keyword evidence="3" id="KW-1185">Reference proteome</keyword>
<keyword evidence="1" id="KW-0472">Membrane</keyword>
<keyword evidence="1" id="KW-0812">Transmembrane</keyword>
<evidence type="ECO:0000313" key="2">
    <source>
        <dbReference type="EMBL" id="VEU59236.1"/>
    </source>
</evidence>
<dbReference type="KEGG" id="mnu:NCTC10166_00195"/>
<sequence length="127" mass="15333">MFYWKGIKIEFIVLESISLEYCTQIKNTNLYYLNLNFHVFQVFLSLGYIIAPVFQHDREKKVNNILKDLKLILIKENNLDLDINTKINQKFLMSQIYTSTIISYHYNYEYLPIFNYLKNSIFINQNI</sequence>
<accession>A0A449A4T0</accession>
<keyword evidence="1" id="KW-1133">Transmembrane helix</keyword>
<dbReference type="OrthoDB" id="400179at2"/>
<evidence type="ECO:0000313" key="3">
    <source>
        <dbReference type="Proteomes" id="UP000289440"/>
    </source>
</evidence>
<dbReference type="RefSeq" id="WP_129719639.1">
    <property type="nucleotide sequence ID" value="NZ_LR214951.1"/>
</dbReference>